<comment type="caution">
    <text evidence="2">The sequence shown here is derived from an EMBL/GenBank/DDBJ whole genome shotgun (WGS) entry which is preliminary data.</text>
</comment>
<dbReference type="AlphaFoldDB" id="A0A9D4HSN1"/>
<accession>A0A9D4HSN1</accession>
<keyword evidence="1" id="KW-1133">Transmembrane helix</keyword>
<name>A0A9D4HSN1_DREPO</name>
<protein>
    <submittedName>
        <fullName evidence="2">Uncharacterized protein</fullName>
    </submittedName>
</protein>
<reference evidence="2" key="1">
    <citation type="journal article" date="2019" name="bioRxiv">
        <title>The Genome of the Zebra Mussel, Dreissena polymorpha: A Resource for Invasive Species Research.</title>
        <authorList>
            <person name="McCartney M.A."/>
            <person name="Auch B."/>
            <person name="Kono T."/>
            <person name="Mallez S."/>
            <person name="Zhang Y."/>
            <person name="Obille A."/>
            <person name="Becker A."/>
            <person name="Abrahante J.E."/>
            <person name="Garbe J."/>
            <person name="Badalamenti J.P."/>
            <person name="Herman A."/>
            <person name="Mangelson H."/>
            <person name="Liachko I."/>
            <person name="Sullivan S."/>
            <person name="Sone E.D."/>
            <person name="Koren S."/>
            <person name="Silverstein K.A.T."/>
            <person name="Beckman K.B."/>
            <person name="Gohl D.M."/>
        </authorList>
    </citation>
    <scope>NUCLEOTIDE SEQUENCE</scope>
    <source>
        <strain evidence="2">Duluth1</strain>
        <tissue evidence="2">Whole animal</tissue>
    </source>
</reference>
<evidence type="ECO:0000313" key="2">
    <source>
        <dbReference type="EMBL" id="KAH3733585.1"/>
    </source>
</evidence>
<evidence type="ECO:0000313" key="3">
    <source>
        <dbReference type="Proteomes" id="UP000828390"/>
    </source>
</evidence>
<proteinExistence type="predicted"/>
<reference evidence="2" key="2">
    <citation type="submission" date="2020-11" db="EMBL/GenBank/DDBJ databases">
        <authorList>
            <person name="McCartney M.A."/>
            <person name="Auch B."/>
            <person name="Kono T."/>
            <person name="Mallez S."/>
            <person name="Becker A."/>
            <person name="Gohl D.M."/>
            <person name="Silverstein K.A.T."/>
            <person name="Koren S."/>
            <person name="Bechman K.B."/>
            <person name="Herman A."/>
            <person name="Abrahante J.E."/>
            <person name="Garbe J."/>
        </authorList>
    </citation>
    <scope>NUCLEOTIDE SEQUENCE</scope>
    <source>
        <strain evidence="2">Duluth1</strain>
        <tissue evidence="2">Whole animal</tissue>
    </source>
</reference>
<evidence type="ECO:0000256" key="1">
    <source>
        <dbReference type="SAM" id="Phobius"/>
    </source>
</evidence>
<dbReference type="Proteomes" id="UP000828390">
    <property type="component" value="Unassembled WGS sequence"/>
</dbReference>
<gene>
    <name evidence="2" type="ORF">DPMN_040016</name>
</gene>
<keyword evidence="1" id="KW-0812">Transmembrane</keyword>
<organism evidence="2 3">
    <name type="scientific">Dreissena polymorpha</name>
    <name type="common">Zebra mussel</name>
    <name type="synonym">Mytilus polymorpha</name>
    <dbReference type="NCBI Taxonomy" id="45954"/>
    <lineage>
        <taxon>Eukaryota</taxon>
        <taxon>Metazoa</taxon>
        <taxon>Spiralia</taxon>
        <taxon>Lophotrochozoa</taxon>
        <taxon>Mollusca</taxon>
        <taxon>Bivalvia</taxon>
        <taxon>Autobranchia</taxon>
        <taxon>Heteroconchia</taxon>
        <taxon>Euheterodonta</taxon>
        <taxon>Imparidentia</taxon>
        <taxon>Neoheterodontei</taxon>
        <taxon>Myida</taxon>
        <taxon>Dreissenoidea</taxon>
        <taxon>Dreissenidae</taxon>
        <taxon>Dreissena</taxon>
    </lineage>
</organism>
<sequence length="60" mass="6606">MSLKDSPSVSRKYAPSFKTSNCPFPKNIFAICPAFACVMVTSKVVYLWVPPTHSSRHSGT</sequence>
<keyword evidence="3" id="KW-1185">Reference proteome</keyword>
<feature type="transmembrane region" description="Helical" evidence="1">
    <location>
        <begin position="28"/>
        <end position="49"/>
    </location>
</feature>
<dbReference type="EMBL" id="JAIWYP010000011">
    <property type="protein sequence ID" value="KAH3733585.1"/>
    <property type="molecule type" value="Genomic_DNA"/>
</dbReference>
<keyword evidence="1" id="KW-0472">Membrane</keyword>